<evidence type="ECO:0000313" key="2">
    <source>
        <dbReference type="Proteomes" id="UP000489600"/>
    </source>
</evidence>
<reference evidence="1" key="1">
    <citation type="submission" date="2019-07" db="EMBL/GenBank/DDBJ databases">
        <authorList>
            <person name="Dittberner H."/>
        </authorList>
    </citation>
    <scope>NUCLEOTIDE SEQUENCE [LARGE SCALE GENOMIC DNA]</scope>
</reference>
<proteinExistence type="predicted"/>
<evidence type="ECO:0000313" key="1">
    <source>
        <dbReference type="EMBL" id="VVB06326.1"/>
    </source>
</evidence>
<dbReference type="Proteomes" id="UP000489600">
    <property type="component" value="Unassembled WGS sequence"/>
</dbReference>
<name>A0A565BY90_9BRAS</name>
<sequence length="54" mass="6309">MAKHQGFTCGVPRLHVTVLTQNPWEITRIEFERLDIESSREWLFLSDNIRPGAI</sequence>
<protein>
    <submittedName>
        <fullName evidence="1">Uncharacterized protein</fullName>
    </submittedName>
</protein>
<organism evidence="1 2">
    <name type="scientific">Arabis nemorensis</name>
    <dbReference type="NCBI Taxonomy" id="586526"/>
    <lineage>
        <taxon>Eukaryota</taxon>
        <taxon>Viridiplantae</taxon>
        <taxon>Streptophyta</taxon>
        <taxon>Embryophyta</taxon>
        <taxon>Tracheophyta</taxon>
        <taxon>Spermatophyta</taxon>
        <taxon>Magnoliopsida</taxon>
        <taxon>eudicotyledons</taxon>
        <taxon>Gunneridae</taxon>
        <taxon>Pentapetalae</taxon>
        <taxon>rosids</taxon>
        <taxon>malvids</taxon>
        <taxon>Brassicales</taxon>
        <taxon>Brassicaceae</taxon>
        <taxon>Arabideae</taxon>
        <taxon>Arabis</taxon>
    </lineage>
</organism>
<gene>
    <name evidence="1" type="ORF">ANE_LOCUS16770</name>
</gene>
<dbReference type="EMBL" id="CABITT030000005">
    <property type="protein sequence ID" value="VVB06326.1"/>
    <property type="molecule type" value="Genomic_DNA"/>
</dbReference>
<dbReference type="AlphaFoldDB" id="A0A565BY90"/>
<accession>A0A565BY90</accession>
<keyword evidence="2" id="KW-1185">Reference proteome</keyword>
<comment type="caution">
    <text evidence="1">The sequence shown here is derived from an EMBL/GenBank/DDBJ whole genome shotgun (WGS) entry which is preliminary data.</text>
</comment>